<sequence>NHGTFGPNETFLQSSPVSWDAFSLEFWGALLHGATTVLQPGQKPEPTLITQLTNHHNITMLQLSASLFNYLTDEHPHAFTTVTTTYTAGETASPTHTHKLHQHHPHLTITNGYGPAESMGFTTTHTTHPTTQPHTTIPIGTPLTNKHTYILDNHLNLTPPGTTGHLYLAGHGLAHGYHNRPDTTATHFIPNPYGPPGTHLYRTGDLAHHDHHGNLHYDGRADNQIKIRGFRIEPTEIETTLLTHPHITQTTITT</sequence>
<organism evidence="4 5">
    <name type="scientific">Streptomyces stephensoniae</name>
    <dbReference type="NCBI Taxonomy" id="3375367"/>
    <lineage>
        <taxon>Bacteria</taxon>
        <taxon>Bacillati</taxon>
        <taxon>Actinomycetota</taxon>
        <taxon>Actinomycetes</taxon>
        <taxon>Kitasatosporales</taxon>
        <taxon>Streptomycetaceae</taxon>
        <taxon>Streptomyces</taxon>
    </lineage>
</organism>
<proteinExistence type="predicted"/>
<evidence type="ECO:0000313" key="5">
    <source>
        <dbReference type="Proteomes" id="UP001180556"/>
    </source>
</evidence>
<reference evidence="5" key="1">
    <citation type="submission" date="2023-07" db="EMBL/GenBank/DDBJ databases">
        <title>30 novel species of actinomycetes from the DSMZ collection.</title>
        <authorList>
            <person name="Nouioui I."/>
        </authorList>
    </citation>
    <scope>NUCLEOTIDE SEQUENCE [LARGE SCALE GENOMIC DNA]</scope>
    <source>
        <strain evidence="5">DSM 40932</strain>
    </source>
</reference>
<keyword evidence="1" id="KW-0596">Phosphopantetheine</keyword>
<dbReference type="PANTHER" id="PTHR44845">
    <property type="entry name" value="CARRIER DOMAIN-CONTAINING PROTEIN"/>
    <property type="match status" value="1"/>
</dbReference>
<evidence type="ECO:0000259" key="3">
    <source>
        <dbReference type="Pfam" id="PF00501"/>
    </source>
</evidence>
<dbReference type="Gene3D" id="2.30.38.10">
    <property type="entry name" value="Luciferase, Domain 3"/>
    <property type="match status" value="1"/>
</dbReference>
<feature type="non-terminal residue" evidence="4">
    <location>
        <position position="1"/>
    </location>
</feature>
<dbReference type="PANTHER" id="PTHR44845:SF6">
    <property type="entry name" value="BETA-ALANINE-ACTIVATING ENZYME"/>
    <property type="match status" value="1"/>
</dbReference>
<dbReference type="Pfam" id="PF00501">
    <property type="entry name" value="AMP-binding"/>
    <property type="match status" value="1"/>
</dbReference>
<name>A0ABU2WCV8_9ACTN</name>
<evidence type="ECO:0000256" key="2">
    <source>
        <dbReference type="ARBA" id="ARBA00022553"/>
    </source>
</evidence>
<evidence type="ECO:0000313" key="4">
    <source>
        <dbReference type="EMBL" id="MDT0495711.1"/>
    </source>
</evidence>
<accession>A0ABU2WCV8</accession>
<keyword evidence="2" id="KW-0597">Phosphoprotein</keyword>
<keyword evidence="5" id="KW-1185">Reference proteome</keyword>
<dbReference type="InterPro" id="IPR000873">
    <property type="entry name" value="AMP-dep_synth/lig_dom"/>
</dbReference>
<dbReference type="Proteomes" id="UP001180556">
    <property type="component" value="Unassembled WGS sequence"/>
</dbReference>
<dbReference type="RefSeq" id="WP_311606292.1">
    <property type="nucleotide sequence ID" value="NZ_JAVRFG010000127.1"/>
</dbReference>
<dbReference type="Gene3D" id="3.40.50.980">
    <property type="match status" value="1"/>
</dbReference>
<dbReference type="SUPFAM" id="SSF56801">
    <property type="entry name" value="Acetyl-CoA synthetase-like"/>
    <property type="match status" value="1"/>
</dbReference>
<dbReference type="EMBL" id="JAVRFG010000127">
    <property type="protein sequence ID" value="MDT0495711.1"/>
    <property type="molecule type" value="Genomic_DNA"/>
</dbReference>
<gene>
    <name evidence="4" type="ORF">RM717_35085</name>
</gene>
<protein>
    <submittedName>
        <fullName evidence="4">AMP-binding protein</fullName>
    </submittedName>
</protein>
<feature type="domain" description="AMP-dependent synthetase/ligase" evidence="3">
    <location>
        <begin position="5"/>
        <end position="178"/>
    </location>
</feature>
<feature type="non-terminal residue" evidence="4">
    <location>
        <position position="254"/>
    </location>
</feature>
<evidence type="ECO:0000256" key="1">
    <source>
        <dbReference type="ARBA" id="ARBA00022450"/>
    </source>
</evidence>
<dbReference type="Gene3D" id="3.30.300.30">
    <property type="match status" value="1"/>
</dbReference>
<comment type="caution">
    <text evidence="4">The sequence shown here is derived from an EMBL/GenBank/DDBJ whole genome shotgun (WGS) entry which is preliminary data.</text>
</comment>
<dbReference type="InterPro" id="IPR045851">
    <property type="entry name" value="AMP-bd_C_sf"/>
</dbReference>